<dbReference type="GeneID" id="117649910"/>
<dbReference type="Proteomes" id="UP000515158">
    <property type="component" value="Unplaced"/>
</dbReference>
<name>A0A6P8ZUL3_THRPL</name>
<dbReference type="InParanoid" id="A0A6P8ZUL3"/>
<accession>A0A6P8ZUL3</accession>
<protein>
    <submittedName>
        <fullName evidence="3">Uncharacterized protein LOC117649910</fullName>
    </submittedName>
</protein>
<dbReference type="OrthoDB" id="6613462at2759"/>
<dbReference type="RefSeq" id="XP_034248987.1">
    <property type="nucleotide sequence ID" value="XM_034393096.1"/>
</dbReference>
<keyword evidence="2" id="KW-1185">Reference proteome</keyword>
<feature type="compositionally biased region" description="Low complexity" evidence="1">
    <location>
        <begin position="130"/>
        <end position="146"/>
    </location>
</feature>
<feature type="region of interest" description="Disordered" evidence="1">
    <location>
        <begin position="130"/>
        <end position="179"/>
    </location>
</feature>
<organism evidence="3">
    <name type="scientific">Thrips palmi</name>
    <name type="common">Melon thrips</name>
    <dbReference type="NCBI Taxonomy" id="161013"/>
    <lineage>
        <taxon>Eukaryota</taxon>
        <taxon>Metazoa</taxon>
        <taxon>Ecdysozoa</taxon>
        <taxon>Arthropoda</taxon>
        <taxon>Hexapoda</taxon>
        <taxon>Insecta</taxon>
        <taxon>Pterygota</taxon>
        <taxon>Neoptera</taxon>
        <taxon>Paraneoptera</taxon>
        <taxon>Thysanoptera</taxon>
        <taxon>Terebrantia</taxon>
        <taxon>Thripoidea</taxon>
        <taxon>Thripidae</taxon>
        <taxon>Thrips</taxon>
    </lineage>
</organism>
<gene>
    <name evidence="3" type="primary">LOC117649910</name>
</gene>
<evidence type="ECO:0000313" key="3">
    <source>
        <dbReference type="RefSeq" id="XP_034248987.1"/>
    </source>
</evidence>
<proteinExistence type="predicted"/>
<sequence>MSRSWNESVVNTVPVPEVRNAFASWSSRGGWRENALSMNIPRPCAALKTYFPGISKYVWNNLEGPGGHVSQIPVPPGSYSIRNLSMNLQDYRSTGLRSMFYGKWRMDSKVYDKDMCFMCVRVTAMVNPKAPSRARSGARRTSAPTRFPGLGRRIAKTKPIIKTHEHKQQSSKHLYERSK</sequence>
<evidence type="ECO:0000313" key="2">
    <source>
        <dbReference type="Proteomes" id="UP000515158"/>
    </source>
</evidence>
<dbReference type="AlphaFoldDB" id="A0A6P8ZUL3"/>
<reference evidence="3" key="1">
    <citation type="submission" date="2025-08" db="UniProtKB">
        <authorList>
            <consortium name="RefSeq"/>
        </authorList>
    </citation>
    <scope>IDENTIFICATION</scope>
    <source>
        <tissue evidence="3">Total insect</tissue>
    </source>
</reference>
<dbReference type="KEGG" id="tpal:117649910"/>
<feature type="compositionally biased region" description="Basic and acidic residues" evidence="1">
    <location>
        <begin position="162"/>
        <end position="179"/>
    </location>
</feature>
<evidence type="ECO:0000256" key="1">
    <source>
        <dbReference type="SAM" id="MobiDB-lite"/>
    </source>
</evidence>